<organism evidence="1 2">
    <name type="scientific">Mesorhizobium tamadayense</name>
    <dbReference type="NCBI Taxonomy" id="425306"/>
    <lineage>
        <taxon>Bacteria</taxon>
        <taxon>Pseudomonadati</taxon>
        <taxon>Pseudomonadota</taxon>
        <taxon>Alphaproteobacteria</taxon>
        <taxon>Hyphomicrobiales</taxon>
        <taxon>Phyllobacteriaceae</taxon>
        <taxon>Mesorhizobium</taxon>
    </lineage>
</organism>
<comment type="caution">
    <text evidence="1">The sequence shown here is derived from an EMBL/GenBank/DDBJ whole genome shotgun (WGS) entry which is preliminary data.</text>
</comment>
<gene>
    <name evidence="1" type="ORF">EH240_17430</name>
</gene>
<proteinExistence type="predicted"/>
<evidence type="ECO:0000313" key="1">
    <source>
        <dbReference type="EMBL" id="RRI00122.1"/>
    </source>
</evidence>
<accession>A0A3P3FNF0</accession>
<keyword evidence="2" id="KW-1185">Reference proteome</keyword>
<dbReference type="Proteomes" id="UP000273786">
    <property type="component" value="Unassembled WGS sequence"/>
</dbReference>
<dbReference type="Pfam" id="PF11843">
    <property type="entry name" value="DUF3363"/>
    <property type="match status" value="1"/>
</dbReference>
<evidence type="ECO:0000313" key="2">
    <source>
        <dbReference type="Proteomes" id="UP000273786"/>
    </source>
</evidence>
<dbReference type="InterPro" id="IPR021795">
    <property type="entry name" value="DUF3363"/>
</dbReference>
<name>A0A3P3FNF0_9HYPH</name>
<sequence>MHPKRSCLLDRDRHGRIVERGSPDLLFGRPSHGRAKLPSARVRDLLERKSLFLLAFRFAAPSVRPSGRFSASVNPAGRVPDFEDRAENSVKLASVGRLGRRQDRTNHLIEQSLARREGQRVILARNLIDTLRSRELDAFGARLAAETELPFTKAADGDHVAGRQRFSLASGRFAMIDDGLGFRLVPWSPSLEKRLGNHVGGVVRGEGSLDWSFGRKRTLGI</sequence>
<dbReference type="OrthoDB" id="9809969at2"/>
<dbReference type="EMBL" id="RQXT01000020">
    <property type="protein sequence ID" value="RRI00122.1"/>
    <property type="molecule type" value="Genomic_DNA"/>
</dbReference>
<protein>
    <submittedName>
        <fullName evidence="1">DUF3363 domain-containing protein</fullName>
    </submittedName>
</protein>
<reference evidence="1 2" key="1">
    <citation type="submission" date="2018-11" db="EMBL/GenBank/DDBJ databases">
        <title>the genome of Mesorhizobium tamadayense DSM 28320.</title>
        <authorList>
            <person name="Gao J."/>
        </authorList>
    </citation>
    <scope>NUCLEOTIDE SEQUENCE [LARGE SCALE GENOMIC DNA]</scope>
    <source>
        <strain evidence="1 2">DSM 28320</strain>
    </source>
</reference>
<dbReference type="AlphaFoldDB" id="A0A3P3FNF0"/>